<organism evidence="2 3">
    <name type="scientific">Salmonella enterica</name>
    <name type="common">Salmonella choleraesuis</name>
    <dbReference type="NCBI Taxonomy" id="28901"/>
    <lineage>
        <taxon>Bacteria</taxon>
        <taxon>Pseudomonadati</taxon>
        <taxon>Pseudomonadota</taxon>
        <taxon>Gammaproteobacteria</taxon>
        <taxon>Enterobacterales</taxon>
        <taxon>Enterobacteriaceae</taxon>
        <taxon>Salmonella</taxon>
    </lineage>
</organism>
<feature type="compositionally biased region" description="Low complexity" evidence="1">
    <location>
        <begin position="8"/>
        <end position="19"/>
    </location>
</feature>
<protein>
    <submittedName>
        <fullName evidence="2">Acetyl xylan esterase</fullName>
    </submittedName>
</protein>
<accession>A0A2T8T4E4</accession>
<dbReference type="AlphaFoldDB" id="A0A2T8T4E4"/>
<evidence type="ECO:0000256" key="1">
    <source>
        <dbReference type="SAM" id="MobiDB-lite"/>
    </source>
</evidence>
<sequence>MQVQKWPQAAPRQAQARSAGARRRMQNHAPYGCMA</sequence>
<dbReference type="Proteomes" id="UP000245912">
    <property type="component" value="Unassembled WGS sequence"/>
</dbReference>
<proteinExistence type="predicted"/>
<dbReference type="EMBL" id="QDLQ01000009">
    <property type="protein sequence ID" value="PVI96540.1"/>
    <property type="molecule type" value="Genomic_DNA"/>
</dbReference>
<evidence type="ECO:0000313" key="3">
    <source>
        <dbReference type="Proteomes" id="UP000245912"/>
    </source>
</evidence>
<feature type="region of interest" description="Disordered" evidence="1">
    <location>
        <begin position="1"/>
        <end position="35"/>
    </location>
</feature>
<reference evidence="2 3" key="1">
    <citation type="submission" date="2018-04" db="EMBL/GenBank/DDBJ databases">
        <title>Serotype diversity and antimicrobial resistance among Salmonella enterica isolated from patients at an equine referral hospital.</title>
        <authorList>
            <person name="Leon I.M."/>
            <person name="Lawhon S.D."/>
            <person name="Norman K.N."/>
            <person name="Threadgill D.S."/>
            <person name="Ohta N."/>
            <person name="Vinasco J."/>
            <person name="Scott H.M."/>
        </authorList>
    </citation>
    <scope>NUCLEOTIDE SEQUENCE [LARGE SCALE GENOMIC DNA]</scope>
    <source>
        <strain evidence="2 3">235</strain>
    </source>
</reference>
<gene>
    <name evidence="2" type="ORF">C4860_14235</name>
</gene>
<evidence type="ECO:0000313" key="2">
    <source>
        <dbReference type="EMBL" id="PVI96540.1"/>
    </source>
</evidence>
<name>A0A2T8T4E4_SALER</name>
<comment type="caution">
    <text evidence="2">The sequence shown here is derived from an EMBL/GenBank/DDBJ whole genome shotgun (WGS) entry which is preliminary data.</text>
</comment>